<dbReference type="InterPro" id="IPR000301">
    <property type="entry name" value="Tetraspanin_animals"/>
</dbReference>
<dbReference type="GO" id="GO:0007160">
    <property type="term" value="P:cell-matrix adhesion"/>
    <property type="evidence" value="ECO:0007669"/>
    <property type="project" value="Ensembl"/>
</dbReference>
<keyword evidence="9" id="KW-1185">Reference proteome</keyword>
<evidence type="ECO:0000256" key="2">
    <source>
        <dbReference type="ARBA" id="ARBA00006840"/>
    </source>
</evidence>
<dbReference type="Proteomes" id="UP000472272">
    <property type="component" value="Chromosome 2"/>
</dbReference>
<feature type="transmembrane region" description="Helical" evidence="7">
    <location>
        <begin position="69"/>
        <end position="93"/>
    </location>
</feature>
<reference evidence="8" key="2">
    <citation type="submission" date="2025-08" db="UniProtKB">
        <authorList>
            <consortium name="Ensembl"/>
        </authorList>
    </citation>
    <scope>IDENTIFICATION</scope>
</reference>
<evidence type="ECO:0000256" key="3">
    <source>
        <dbReference type="ARBA" id="ARBA00022692"/>
    </source>
</evidence>
<dbReference type="GeneTree" id="ENSGT00940000156832"/>
<keyword evidence="6" id="KW-1015">Disulfide bond</keyword>
<dbReference type="GO" id="GO:0002092">
    <property type="term" value="P:positive regulation of receptor internalization"/>
    <property type="evidence" value="ECO:0007669"/>
    <property type="project" value="Ensembl"/>
</dbReference>
<dbReference type="GO" id="GO:0005654">
    <property type="term" value="C:nucleoplasm"/>
    <property type="evidence" value="ECO:0007669"/>
    <property type="project" value="Ensembl"/>
</dbReference>
<sequence>MVGFSSTQLCGIALIALGIYVQIELKHTLVMTSASASGPPIVILAVGVIVFFISFFGCCGALKENYCMVTTFAVLLTLIFLVEIAAAIAGYIYKDEIKTVIDKEIRAEIAVYKNNEEVKNLLDDMQQKYSCCGASNYTDWFNGTTPSNIPSSCCKHNDTDCQQNPTVEKINQEGCVTKIEAWLRKHIIIVAGVALGIAFFEVPRIIIDYGELWVGGWVSMHAHLHHEVVTLGQTTVLSVFSAFLF</sequence>
<dbReference type="GO" id="GO:1900746">
    <property type="term" value="P:regulation of vascular endothelial growth factor signaling pathway"/>
    <property type="evidence" value="ECO:0007669"/>
    <property type="project" value="Ensembl"/>
</dbReference>
<dbReference type="GO" id="GO:1901379">
    <property type="term" value="P:regulation of potassium ion transmembrane transport"/>
    <property type="evidence" value="ECO:0007669"/>
    <property type="project" value="Ensembl"/>
</dbReference>
<dbReference type="GO" id="GO:0005886">
    <property type="term" value="C:plasma membrane"/>
    <property type="evidence" value="ECO:0007669"/>
    <property type="project" value="Ensembl"/>
</dbReference>
<evidence type="ECO:0000256" key="1">
    <source>
        <dbReference type="ARBA" id="ARBA00004141"/>
    </source>
</evidence>
<dbReference type="InterPro" id="IPR008952">
    <property type="entry name" value="Tetraspanin_EC2_sf"/>
</dbReference>
<dbReference type="InterPro" id="IPR018499">
    <property type="entry name" value="Tetraspanin/Peripherin"/>
</dbReference>
<accession>A0A670HPY7</accession>
<feature type="transmembrane region" description="Helical" evidence="7">
    <location>
        <begin position="6"/>
        <end position="23"/>
    </location>
</feature>
<reference evidence="8 9" key="1">
    <citation type="journal article" date="2019" name="Proc. Natl. Acad. Sci. U.S.A.">
        <title>Regulatory changes in pterin and carotenoid genes underlie balanced color polymorphisms in the wall lizard.</title>
        <authorList>
            <person name="Andrade P."/>
            <person name="Pinho C."/>
            <person name="Perez I de Lanuza G."/>
            <person name="Afonso S."/>
            <person name="Brejcha J."/>
            <person name="Rubin C.J."/>
            <person name="Wallerman O."/>
            <person name="Pereira P."/>
            <person name="Sabatino S.J."/>
            <person name="Bellati A."/>
            <person name="Pellitteri-Rosa D."/>
            <person name="Bosakova Z."/>
            <person name="Bunikis I."/>
            <person name="Carretero M.A."/>
            <person name="Feiner N."/>
            <person name="Marsik P."/>
            <person name="Pauperio F."/>
            <person name="Salvi D."/>
            <person name="Soler L."/>
            <person name="While G.M."/>
            <person name="Uller T."/>
            <person name="Font E."/>
            <person name="Andersson L."/>
            <person name="Carneiro M."/>
        </authorList>
    </citation>
    <scope>NUCLEOTIDE SEQUENCE</scope>
</reference>
<dbReference type="GO" id="GO:0016477">
    <property type="term" value="P:cell migration"/>
    <property type="evidence" value="ECO:0007669"/>
    <property type="project" value="Ensembl"/>
</dbReference>
<comment type="subcellular location">
    <subcellularLocation>
        <location evidence="1 7">Membrane</location>
        <topology evidence="1 7">Multi-pass membrane protein</topology>
    </subcellularLocation>
</comment>
<feature type="transmembrane region" description="Helical" evidence="7">
    <location>
        <begin position="43"/>
        <end position="63"/>
    </location>
</feature>
<organism evidence="8 9">
    <name type="scientific">Podarcis muralis</name>
    <name type="common">Wall lizard</name>
    <name type="synonym">Lacerta muralis</name>
    <dbReference type="NCBI Taxonomy" id="64176"/>
    <lineage>
        <taxon>Eukaryota</taxon>
        <taxon>Metazoa</taxon>
        <taxon>Chordata</taxon>
        <taxon>Craniata</taxon>
        <taxon>Vertebrata</taxon>
        <taxon>Euteleostomi</taxon>
        <taxon>Lepidosauria</taxon>
        <taxon>Squamata</taxon>
        <taxon>Bifurcata</taxon>
        <taxon>Unidentata</taxon>
        <taxon>Episquamata</taxon>
        <taxon>Laterata</taxon>
        <taxon>Lacertibaenia</taxon>
        <taxon>Lacertidae</taxon>
        <taxon>Podarcis</taxon>
    </lineage>
</organism>
<protein>
    <recommendedName>
        <fullName evidence="7">Tetraspanin</fullName>
    </recommendedName>
</protein>
<keyword evidence="3 7" id="KW-0812">Transmembrane</keyword>
<dbReference type="GO" id="GO:0070062">
    <property type="term" value="C:extracellular exosome"/>
    <property type="evidence" value="ECO:0007669"/>
    <property type="project" value="Ensembl"/>
</dbReference>
<feature type="transmembrane region" description="Helical" evidence="7">
    <location>
        <begin position="187"/>
        <end position="207"/>
    </location>
</feature>
<comment type="similarity">
    <text evidence="2 7">Belongs to the tetraspanin (TM4SF) family.</text>
</comment>
<dbReference type="PANTHER" id="PTHR19282">
    <property type="entry name" value="TETRASPANIN"/>
    <property type="match status" value="1"/>
</dbReference>
<name>A0A670HPY7_PODMU</name>
<reference evidence="8" key="3">
    <citation type="submission" date="2025-09" db="UniProtKB">
        <authorList>
            <consortium name="Ensembl"/>
        </authorList>
    </citation>
    <scope>IDENTIFICATION</scope>
</reference>
<evidence type="ECO:0000256" key="5">
    <source>
        <dbReference type="ARBA" id="ARBA00023136"/>
    </source>
</evidence>
<keyword evidence="4 7" id="KW-1133">Transmembrane helix</keyword>
<evidence type="ECO:0000256" key="4">
    <source>
        <dbReference type="ARBA" id="ARBA00022989"/>
    </source>
</evidence>
<dbReference type="GO" id="GO:0009986">
    <property type="term" value="C:cell surface"/>
    <property type="evidence" value="ECO:0007669"/>
    <property type="project" value="Ensembl"/>
</dbReference>
<dbReference type="PRINTS" id="PR00259">
    <property type="entry name" value="TMFOUR"/>
</dbReference>
<dbReference type="GO" id="GO:0005765">
    <property type="term" value="C:lysosomal membrane"/>
    <property type="evidence" value="ECO:0007669"/>
    <property type="project" value="Ensembl"/>
</dbReference>
<dbReference type="Pfam" id="PF00335">
    <property type="entry name" value="Tetraspanin"/>
    <property type="match status" value="1"/>
</dbReference>
<dbReference type="InterPro" id="IPR018503">
    <property type="entry name" value="Tetraspanin_CS"/>
</dbReference>
<feature type="disulfide bond" evidence="6">
    <location>
        <begin position="132"/>
        <end position="154"/>
    </location>
</feature>
<dbReference type="PROSITE" id="PS00421">
    <property type="entry name" value="TM4_1"/>
    <property type="match status" value="1"/>
</dbReference>
<dbReference type="GO" id="GO:0031904">
    <property type="term" value="C:endosome lumen"/>
    <property type="evidence" value="ECO:0007669"/>
    <property type="project" value="Ensembl"/>
</dbReference>
<dbReference type="GO" id="GO:0097487">
    <property type="term" value="C:multivesicular body, internal vesicle"/>
    <property type="evidence" value="ECO:0007669"/>
    <property type="project" value="Ensembl"/>
</dbReference>
<evidence type="ECO:0000313" key="8">
    <source>
        <dbReference type="Ensembl" id="ENSPMRP00000001879.1"/>
    </source>
</evidence>
<dbReference type="SUPFAM" id="SSF48652">
    <property type="entry name" value="Tetraspanin"/>
    <property type="match status" value="1"/>
</dbReference>
<dbReference type="PIRSF" id="PIRSF002419">
    <property type="entry name" value="Tetraspanin"/>
    <property type="match status" value="1"/>
</dbReference>
<dbReference type="Gene3D" id="1.10.1450.10">
    <property type="entry name" value="Tetraspanin"/>
    <property type="match status" value="1"/>
</dbReference>
<proteinExistence type="inferred from homology"/>
<dbReference type="Ensembl" id="ENSPMRT00000001999.1">
    <property type="protein sequence ID" value="ENSPMRP00000001879.1"/>
    <property type="gene ID" value="ENSPMRG00000001384.1"/>
</dbReference>
<evidence type="ECO:0000256" key="7">
    <source>
        <dbReference type="RuleBase" id="RU361218"/>
    </source>
</evidence>
<dbReference type="PANTHER" id="PTHR19282:SF456">
    <property type="entry name" value="CD63 MOLECULE"/>
    <property type="match status" value="1"/>
</dbReference>
<dbReference type="GO" id="GO:0035646">
    <property type="term" value="P:endosome to melanosome transport"/>
    <property type="evidence" value="ECO:0007669"/>
    <property type="project" value="Ensembl"/>
</dbReference>
<dbReference type="OMA" id="YHMIMAF"/>
<evidence type="ECO:0000256" key="6">
    <source>
        <dbReference type="PIRSR" id="PIRSR002419-1"/>
    </source>
</evidence>
<evidence type="ECO:0000313" key="9">
    <source>
        <dbReference type="Proteomes" id="UP000472272"/>
    </source>
</evidence>
<dbReference type="GO" id="GO:2001046">
    <property type="term" value="P:positive regulation of integrin-mediated signaling pathway"/>
    <property type="evidence" value="ECO:0007669"/>
    <property type="project" value="Ensembl"/>
</dbReference>
<keyword evidence="5 7" id="KW-0472">Membrane</keyword>
<dbReference type="GO" id="GO:0032585">
    <property type="term" value="C:multivesicular body membrane"/>
    <property type="evidence" value="ECO:0007669"/>
    <property type="project" value="Ensembl"/>
</dbReference>
<gene>
    <name evidence="8" type="primary">CD63</name>
</gene>
<feature type="disulfide bond" evidence="6">
    <location>
        <begin position="131"/>
        <end position="175"/>
    </location>
</feature>
<dbReference type="AlphaFoldDB" id="A0A670HPY7"/>